<name>A0A1W1C9L3_9ZZZZ</name>
<sequence>MNGFQLSNYGLHQFVVADLSTGVSRINDTEFLDHQGYSANVGYTQTAGSLMVNVDEQDVCIYSVVPVGNVTKVNVQTGEKVYTLT</sequence>
<dbReference type="EMBL" id="FPHF01000067">
    <property type="protein sequence ID" value="SFV62449.1"/>
    <property type="molecule type" value="Genomic_DNA"/>
</dbReference>
<reference evidence="1" key="1">
    <citation type="submission" date="2016-10" db="EMBL/GenBank/DDBJ databases">
        <authorList>
            <person name="de Groot N.N."/>
        </authorList>
    </citation>
    <scope>NUCLEOTIDE SEQUENCE</scope>
</reference>
<evidence type="ECO:0000313" key="1">
    <source>
        <dbReference type="EMBL" id="SFV62449.1"/>
    </source>
</evidence>
<proteinExistence type="predicted"/>
<gene>
    <name evidence="1" type="ORF">MNB_SM-4-1780</name>
</gene>
<organism evidence="1">
    <name type="scientific">hydrothermal vent metagenome</name>
    <dbReference type="NCBI Taxonomy" id="652676"/>
    <lineage>
        <taxon>unclassified sequences</taxon>
        <taxon>metagenomes</taxon>
        <taxon>ecological metagenomes</taxon>
    </lineage>
</organism>
<accession>A0A1W1C9L3</accession>
<protein>
    <submittedName>
        <fullName evidence="1">Uncharacterized protein</fullName>
    </submittedName>
</protein>
<dbReference type="AlphaFoldDB" id="A0A1W1C9L3"/>